<dbReference type="Gene3D" id="2.60.120.10">
    <property type="entry name" value="Jelly Rolls"/>
    <property type="match status" value="1"/>
</dbReference>
<gene>
    <name evidence="2" type="ORF">AXF12_07290</name>
    <name evidence="3" type="ORF">SAMEA44541418_00242</name>
</gene>
<dbReference type="EMBL" id="LT906449">
    <property type="protein sequence ID" value="SNV03002.1"/>
    <property type="molecule type" value="Genomic_DNA"/>
</dbReference>
<dbReference type="SUPFAM" id="SSF51206">
    <property type="entry name" value="cAMP-binding domain-like"/>
    <property type="match status" value="1"/>
</dbReference>
<dbReference type="EMBL" id="CP014227">
    <property type="protein sequence ID" value="AMD85330.1"/>
    <property type="molecule type" value="Genomic_DNA"/>
</dbReference>
<protein>
    <submittedName>
        <fullName evidence="3">Cyclic nucleotide-binding domain</fullName>
    </submittedName>
    <submittedName>
        <fullName evidence="2">Cyclic nucleotide-binding protein</fullName>
    </submittedName>
</protein>
<accession>A0AAX2GWF6</accession>
<proteinExistence type="predicted"/>
<evidence type="ECO:0000313" key="3">
    <source>
        <dbReference type="EMBL" id="SNV03002.1"/>
    </source>
</evidence>
<dbReference type="InterPro" id="IPR000595">
    <property type="entry name" value="cNMP-bd_dom"/>
</dbReference>
<dbReference type="AlphaFoldDB" id="A0AAX2GWF6"/>
<dbReference type="CDD" id="cd00038">
    <property type="entry name" value="CAP_ED"/>
    <property type="match status" value="1"/>
</dbReference>
<dbReference type="RefSeq" id="WP_066429750.1">
    <property type="nucleotide sequence ID" value="NZ_CP014227.1"/>
</dbReference>
<evidence type="ECO:0000313" key="5">
    <source>
        <dbReference type="Proteomes" id="UP000215539"/>
    </source>
</evidence>
<dbReference type="InterPro" id="IPR018490">
    <property type="entry name" value="cNMP-bd_dom_sf"/>
</dbReference>
<reference evidence="3 5" key="2">
    <citation type="submission" date="2017-06" db="EMBL/GenBank/DDBJ databases">
        <authorList>
            <consortium name="Pathogen Informatics"/>
        </authorList>
    </citation>
    <scope>NUCLEOTIDE SEQUENCE [LARGE SCALE GENOMIC DNA]</scope>
    <source>
        <strain evidence="3 5">NCTC12947</strain>
    </source>
</reference>
<dbReference type="Pfam" id="PF00027">
    <property type="entry name" value="cNMP_binding"/>
    <property type="match status" value="1"/>
</dbReference>
<organism evidence="3 5">
    <name type="scientific">Capnocytophaga haemolytica</name>
    <dbReference type="NCBI Taxonomy" id="45243"/>
    <lineage>
        <taxon>Bacteria</taxon>
        <taxon>Pseudomonadati</taxon>
        <taxon>Bacteroidota</taxon>
        <taxon>Flavobacteriia</taxon>
        <taxon>Flavobacteriales</taxon>
        <taxon>Flavobacteriaceae</taxon>
        <taxon>Capnocytophaga</taxon>
    </lineage>
</organism>
<dbReference type="Proteomes" id="UP000065822">
    <property type="component" value="Chromosome"/>
</dbReference>
<dbReference type="PROSITE" id="PS50042">
    <property type="entry name" value="CNMP_BINDING_3"/>
    <property type="match status" value="1"/>
</dbReference>
<evidence type="ECO:0000313" key="4">
    <source>
        <dbReference type="Proteomes" id="UP000065822"/>
    </source>
</evidence>
<dbReference type="Proteomes" id="UP000215539">
    <property type="component" value="Chromosome 1"/>
</dbReference>
<evidence type="ECO:0000259" key="1">
    <source>
        <dbReference type="PROSITE" id="PS50042"/>
    </source>
</evidence>
<evidence type="ECO:0000313" key="2">
    <source>
        <dbReference type="EMBL" id="AMD85330.1"/>
    </source>
</evidence>
<reference evidence="2 4" key="1">
    <citation type="submission" date="2016-02" db="EMBL/GenBank/DDBJ databases">
        <authorList>
            <person name="Holder M.E."/>
            <person name="Ajami N.J."/>
            <person name="Petrosino J.F."/>
        </authorList>
    </citation>
    <scope>NUCLEOTIDE SEQUENCE [LARGE SCALE GENOMIC DNA]</scope>
    <source>
        <strain evidence="2 4">CCUG 32990</strain>
    </source>
</reference>
<name>A0AAX2GWF6_9FLAO</name>
<feature type="domain" description="Cyclic nucleotide-binding" evidence="1">
    <location>
        <begin position="1"/>
        <end position="99"/>
    </location>
</feature>
<keyword evidence="4" id="KW-1185">Reference proteome</keyword>
<dbReference type="InterPro" id="IPR014710">
    <property type="entry name" value="RmlC-like_jellyroll"/>
</dbReference>
<sequence>MHYTLFEEHFTSVHFAKGDYITRAGDVEHNLYYIEEGIVRYFYYNPESDKETTVDFTFAGEFCLSYASYVQQTPSLVNMQALEEITAYKISREELEQLLTHPDYLKVKVEILEKLLIEKMQKEAQLLTQSPEENYRYLLEKEPRLLQCVPLKYIASYIGITPQALSRIRNRIVHSL</sequence>
<dbReference type="KEGG" id="chg:AXF12_07290"/>